<accession>A0A8J3CQY1</accession>
<dbReference type="RefSeq" id="WP_189497826.1">
    <property type="nucleotide sequence ID" value="NZ_BMZH01000007.1"/>
</dbReference>
<comment type="caution">
    <text evidence="1">The sequence shown here is derived from an EMBL/GenBank/DDBJ whole genome shotgun (WGS) entry which is preliminary data.</text>
</comment>
<dbReference type="InterPro" id="IPR036188">
    <property type="entry name" value="FAD/NAD-bd_sf"/>
</dbReference>
<reference evidence="1" key="1">
    <citation type="journal article" date="2014" name="Int. J. Syst. Evol. Microbiol.">
        <title>Complete genome sequence of Corynebacterium casei LMG S-19264T (=DSM 44701T), isolated from a smear-ripened cheese.</title>
        <authorList>
            <consortium name="US DOE Joint Genome Institute (JGI-PGF)"/>
            <person name="Walter F."/>
            <person name="Albersmeier A."/>
            <person name="Kalinowski J."/>
            <person name="Ruckert C."/>
        </authorList>
    </citation>
    <scope>NUCLEOTIDE SEQUENCE</scope>
    <source>
        <strain evidence="1">KCTC 32513</strain>
    </source>
</reference>
<dbReference type="Gene3D" id="3.50.50.60">
    <property type="entry name" value="FAD/NAD(P)-binding domain"/>
    <property type="match status" value="1"/>
</dbReference>
<evidence type="ECO:0008006" key="3">
    <source>
        <dbReference type="Google" id="ProtNLM"/>
    </source>
</evidence>
<dbReference type="SUPFAM" id="SSF51905">
    <property type="entry name" value="FAD/NAD(P)-binding domain"/>
    <property type="match status" value="1"/>
</dbReference>
<reference evidence="1" key="2">
    <citation type="submission" date="2020-09" db="EMBL/GenBank/DDBJ databases">
        <authorList>
            <person name="Sun Q."/>
            <person name="Kim S."/>
        </authorList>
    </citation>
    <scope>NUCLEOTIDE SEQUENCE</scope>
    <source>
        <strain evidence="1">KCTC 32513</strain>
    </source>
</reference>
<organism evidence="1 2">
    <name type="scientific">Algimonas arctica</name>
    <dbReference type="NCBI Taxonomy" id="1479486"/>
    <lineage>
        <taxon>Bacteria</taxon>
        <taxon>Pseudomonadati</taxon>
        <taxon>Pseudomonadota</taxon>
        <taxon>Alphaproteobacteria</taxon>
        <taxon>Maricaulales</taxon>
        <taxon>Robiginitomaculaceae</taxon>
        <taxon>Algimonas</taxon>
    </lineage>
</organism>
<proteinExistence type="predicted"/>
<name>A0A8J3CQY1_9PROT</name>
<dbReference type="Pfam" id="PF13450">
    <property type="entry name" value="NAD_binding_8"/>
    <property type="match status" value="1"/>
</dbReference>
<evidence type="ECO:0000313" key="1">
    <source>
        <dbReference type="EMBL" id="GHA96249.1"/>
    </source>
</evidence>
<protein>
    <recommendedName>
        <fullName evidence="3">NAD(P)/FAD-dependent oxidoreductase</fullName>
    </recommendedName>
</protein>
<dbReference type="Proteomes" id="UP000634004">
    <property type="component" value="Unassembled WGS sequence"/>
</dbReference>
<dbReference type="EMBL" id="BMZH01000007">
    <property type="protein sequence ID" value="GHA96249.1"/>
    <property type="molecule type" value="Genomic_DNA"/>
</dbReference>
<keyword evidence="2" id="KW-1185">Reference proteome</keyword>
<evidence type="ECO:0000313" key="2">
    <source>
        <dbReference type="Proteomes" id="UP000634004"/>
    </source>
</evidence>
<sequence>MTNPIKTDYLLVGAGAMGMAFADTLVAETDATITIVDRHARPGGHWNIAYPFVTLHQPSSFYGVASRELSAGRIDETGFNKGLADLATLPEIQGYYEAVMRDTLLPTGRVTYLSSHDYQGSETQGVGKVMNTRSGKVSEVAFDTLVDATYWQNAVPANHTPSFTIGEGVNFMPCGNIAALEKPPAGYVIIGGGKTGIDALLWLLEQGADPDQLTWIISRDGWMHDRAATQPRPEFFKKTMGVQAAAFEAMANATDRDDMYDRLESCGYFVRLDPTVRPKMFHAPTISRAELEALRTIKNVVRLGRVSHISETEIILAEGNIPTSPDHVHVDCSASAVQNKNTTAVFKNVRITLQTVRAYQPTFSASFIAHLEGLGGSDMDKNSRAGVVPLPDTLDDFVRMQAANMMNQAIWSQDKALQRWIRANRLDGFSGLIRSADMDDPEVVDILTRLRNNAMPAAMKLQSFLL</sequence>
<dbReference type="AlphaFoldDB" id="A0A8J3CQY1"/>
<gene>
    <name evidence="1" type="ORF">GCM10009069_19070</name>
</gene>